<sequence>MLTPFGLLVGFAYKAFAADGTTLYVVNVCGHDSVGLPLARSMNAVDDNYIEHNGVDNLIIPISVSEPKQTTKAEFAFCIDVVVHTVLIKKCVSGHHLYRHLTEKLLALSLEWVRSEWGVQLLRESCILLGNPYYFSDVKADAKSLKEVMKMAAELLDTKESQSRKGVEDASTHLPDALNLKNHEPKESKKPLIQEVISSPGIKKGFLNGRNARLYGPEGSSEGTGKMPDPLAHIPESLRNKCKIVDTRNMEQSFGKETKSQEVPATTSTSHSYQAQKEHNANCDKLTNSKWKKVAFEQSNEKLVVRFVVPEDITSLHDVDLSATEKVLEINGVATQLPVRIVTDGVRAKFVKASHVLVVTCPIDV</sequence>
<dbReference type="PANTHER" id="PTHR22997:SF8">
    <property type="entry name" value="PIH1 N-TERMINAL DOMAIN-CONTAINING PROTEIN"/>
    <property type="match status" value="1"/>
</dbReference>
<dbReference type="OrthoDB" id="5135119at2759"/>
<name>A0A0N0DXH3_LEPPY</name>
<keyword evidence="4" id="KW-1185">Reference proteome</keyword>
<accession>A0A0N0DXH3</accession>
<proteinExistence type="predicted"/>
<dbReference type="GO" id="GO:0005737">
    <property type="term" value="C:cytoplasm"/>
    <property type="evidence" value="ECO:0007669"/>
    <property type="project" value="TreeGrafter"/>
</dbReference>
<gene>
    <name evidence="3" type="ORF">ABB37_02697</name>
</gene>
<keyword evidence="2" id="KW-0732">Signal</keyword>
<feature type="region of interest" description="Disordered" evidence="1">
    <location>
        <begin position="252"/>
        <end position="279"/>
    </location>
</feature>
<evidence type="ECO:0000256" key="1">
    <source>
        <dbReference type="SAM" id="MobiDB-lite"/>
    </source>
</evidence>
<reference evidence="3 4" key="1">
    <citation type="submission" date="2015-07" db="EMBL/GenBank/DDBJ databases">
        <title>High-quality genome of monoxenous trypanosomatid Leptomonas pyrrhocoris.</title>
        <authorList>
            <person name="Flegontov P."/>
            <person name="Butenko A."/>
            <person name="Firsov S."/>
            <person name="Vlcek C."/>
            <person name="Logacheva M.D."/>
            <person name="Field M."/>
            <person name="Filatov D."/>
            <person name="Flegontova O."/>
            <person name="Gerasimov E."/>
            <person name="Jackson A.P."/>
            <person name="Kelly S."/>
            <person name="Opperdoes F."/>
            <person name="O'Reilly A."/>
            <person name="Votypka J."/>
            <person name="Yurchenko V."/>
            <person name="Lukes J."/>
        </authorList>
    </citation>
    <scope>NUCLEOTIDE SEQUENCE [LARGE SCALE GENOMIC DNA]</scope>
    <source>
        <strain evidence="3">H10</strain>
    </source>
</reference>
<dbReference type="VEuPathDB" id="TriTrypDB:LpyrH10_04_2470"/>
<dbReference type="Proteomes" id="UP000037923">
    <property type="component" value="Unassembled WGS sequence"/>
</dbReference>
<dbReference type="AlphaFoldDB" id="A0A0N0DXH3"/>
<dbReference type="OMA" id="AYCVDVV"/>
<comment type="caution">
    <text evidence="3">The sequence shown here is derived from an EMBL/GenBank/DDBJ whole genome shotgun (WGS) entry which is preliminary data.</text>
</comment>
<dbReference type="GeneID" id="26902988"/>
<protein>
    <submittedName>
        <fullName evidence="3">Uncharacterized protein</fullName>
    </submittedName>
</protein>
<feature type="region of interest" description="Disordered" evidence="1">
    <location>
        <begin position="159"/>
        <end position="188"/>
    </location>
</feature>
<organism evidence="3 4">
    <name type="scientific">Leptomonas pyrrhocoris</name>
    <name type="common">Firebug parasite</name>
    <dbReference type="NCBI Taxonomy" id="157538"/>
    <lineage>
        <taxon>Eukaryota</taxon>
        <taxon>Discoba</taxon>
        <taxon>Euglenozoa</taxon>
        <taxon>Kinetoplastea</taxon>
        <taxon>Metakinetoplastina</taxon>
        <taxon>Trypanosomatida</taxon>
        <taxon>Trypanosomatidae</taxon>
        <taxon>Leishmaniinae</taxon>
        <taxon>Leptomonas</taxon>
    </lineage>
</organism>
<dbReference type="RefSeq" id="XP_015661391.1">
    <property type="nucleotide sequence ID" value="XM_015799789.1"/>
</dbReference>
<dbReference type="EMBL" id="LGTL01000004">
    <property type="protein sequence ID" value="KPA82952.1"/>
    <property type="molecule type" value="Genomic_DNA"/>
</dbReference>
<evidence type="ECO:0000313" key="4">
    <source>
        <dbReference type="Proteomes" id="UP000037923"/>
    </source>
</evidence>
<dbReference type="PANTHER" id="PTHR22997">
    <property type="entry name" value="PIH1 DOMAIN-CONTAINING PROTEIN 1"/>
    <property type="match status" value="1"/>
</dbReference>
<feature type="compositionally biased region" description="Polar residues" evidence="1">
    <location>
        <begin position="261"/>
        <end position="275"/>
    </location>
</feature>
<feature type="compositionally biased region" description="Basic and acidic residues" evidence="1">
    <location>
        <begin position="159"/>
        <end position="171"/>
    </location>
</feature>
<feature type="chain" id="PRO_5005846920" evidence="2">
    <location>
        <begin position="18"/>
        <end position="365"/>
    </location>
</feature>
<evidence type="ECO:0000256" key="2">
    <source>
        <dbReference type="SAM" id="SignalP"/>
    </source>
</evidence>
<dbReference type="InterPro" id="IPR050734">
    <property type="entry name" value="PIH1/Kintoun_subfamily"/>
</dbReference>
<feature type="signal peptide" evidence="2">
    <location>
        <begin position="1"/>
        <end position="17"/>
    </location>
</feature>
<evidence type="ECO:0000313" key="3">
    <source>
        <dbReference type="EMBL" id="KPA82952.1"/>
    </source>
</evidence>